<keyword evidence="2" id="KW-1185">Reference proteome</keyword>
<reference evidence="1 2" key="1">
    <citation type="submission" date="2019-10" db="EMBL/GenBank/DDBJ databases">
        <title>Alkaliphilus serpentinus sp. nov. and Alkaliphilus pronyensis sp. nov., two novel anaerobic alkaliphilic species isolated from the serpentinized-hosted hydrothermal field of the Prony Bay (New Caledonia).</title>
        <authorList>
            <person name="Postec A."/>
        </authorList>
    </citation>
    <scope>NUCLEOTIDE SEQUENCE [LARGE SCALE GENOMIC DNA]</scope>
    <source>
        <strain evidence="1 2">LacV</strain>
    </source>
</reference>
<protein>
    <submittedName>
        <fullName evidence="1">Uncharacterized protein</fullName>
    </submittedName>
</protein>
<gene>
    <name evidence="1" type="ORF">F8154_01765</name>
</gene>
<dbReference type="SUPFAM" id="SSF48239">
    <property type="entry name" value="Terpenoid cyclases/Protein prenyltransferases"/>
    <property type="match status" value="1"/>
</dbReference>
<dbReference type="Proteomes" id="UP000432715">
    <property type="component" value="Unassembled WGS sequence"/>
</dbReference>
<dbReference type="AlphaFoldDB" id="A0A6I0FQF1"/>
<organism evidence="1 2">
    <name type="scientific">Alkaliphilus pronyensis</name>
    <dbReference type="NCBI Taxonomy" id="1482732"/>
    <lineage>
        <taxon>Bacteria</taxon>
        <taxon>Bacillati</taxon>
        <taxon>Bacillota</taxon>
        <taxon>Clostridia</taxon>
        <taxon>Peptostreptococcales</taxon>
        <taxon>Natronincolaceae</taxon>
        <taxon>Alkaliphilus</taxon>
    </lineage>
</organism>
<proteinExistence type="predicted"/>
<dbReference type="RefSeq" id="WP_151859894.1">
    <property type="nucleotide sequence ID" value="NZ_WBZC01000005.1"/>
</dbReference>
<name>A0A6I0FQF1_9FIRM</name>
<dbReference type="EMBL" id="WBZC01000005">
    <property type="protein sequence ID" value="KAB3538554.1"/>
    <property type="molecule type" value="Genomic_DNA"/>
</dbReference>
<dbReference type="OrthoDB" id="3286086at2"/>
<dbReference type="InterPro" id="IPR008930">
    <property type="entry name" value="Terpenoid_cyclase/PrenylTrfase"/>
</dbReference>
<evidence type="ECO:0000313" key="1">
    <source>
        <dbReference type="EMBL" id="KAB3538554.1"/>
    </source>
</evidence>
<dbReference type="Gene3D" id="1.50.10.20">
    <property type="match status" value="1"/>
</dbReference>
<accession>A0A6I0FQF1</accession>
<comment type="caution">
    <text evidence="1">The sequence shown here is derived from an EMBL/GenBank/DDBJ whole genome shotgun (WGS) entry which is preliminary data.</text>
</comment>
<evidence type="ECO:0000313" key="2">
    <source>
        <dbReference type="Proteomes" id="UP000432715"/>
    </source>
</evidence>
<sequence>MLRAKDFEKASQSIKRYARPLENAILHHYFFNGSEDRIVNELKKYQNEDGGFGHGIESDFRLPHSSPMATSIGIRLLSEIDRLEEAKEMIAAAIGYLETTFNIDRNGWFAVPKEVNDFPHAPWWHYNEDDEMTIIDKNWGNPSAEVLAYLYRYKDYVKKLDIEKLIEYAISYIESKEEINSENEIFCYIKLYEVLPRDLQTRLEKVISSAIEQVIVYDTKQWHEYVPTPVDFVSSINSNRFEVSESKLNENLDFLINQLQSNGKINPPWGESYYKGDLREAYNEWIGTWNLKALIILDRFNRIEK</sequence>